<reference evidence="1 3" key="1">
    <citation type="journal article" date="2024" name="J Genomics">
        <title>Draft genome sequencing and assembly of Favolaschia claudopus CIRM-BRFM 2984 isolated from oak limbs.</title>
        <authorList>
            <person name="Navarro D."/>
            <person name="Drula E."/>
            <person name="Chaduli D."/>
            <person name="Cazenave R."/>
            <person name="Ahrendt S."/>
            <person name="Wang J."/>
            <person name="Lipzen A."/>
            <person name="Daum C."/>
            <person name="Barry K."/>
            <person name="Grigoriev I.V."/>
            <person name="Favel A."/>
            <person name="Rosso M.N."/>
            <person name="Martin F."/>
        </authorList>
    </citation>
    <scope>NUCLEOTIDE SEQUENCE [LARGE SCALE GENOMIC DNA]</scope>
    <source>
        <strain evidence="1 3">CIRM-BRFM 2984</strain>
    </source>
</reference>
<keyword evidence="3" id="KW-1185">Reference proteome</keyword>
<evidence type="ECO:0000313" key="2">
    <source>
        <dbReference type="EMBL" id="KAK7001764.1"/>
    </source>
</evidence>
<evidence type="ECO:0000313" key="3">
    <source>
        <dbReference type="Proteomes" id="UP001362999"/>
    </source>
</evidence>
<dbReference type="AlphaFoldDB" id="A0AAW0A749"/>
<dbReference type="EMBL" id="JAWWNJ010000081">
    <property type="protein sequence ID" value="KAK7001764.1"/>
    <property type="molecule type" value="Genomic_DNA"/>
</dbReference>
<proteinExistence type="predicted"/>
<evidence type="ECO:0000313" key="1">
    <source>
        <dbReference type="EMBL" id="KAK7001758.1"/>
    </source>
</evidence>
<organism evidence="1 3">
    <name type="scientific">Favolaschia claudopus</name>
    <dbReference type="NCBI Taxonomy" id="2862362"/>
    <lineage>
        <taxon>Eukaryota</taxon>
        <taxon>Fungi</taxon>
        <taxon>Dikarya</taxon>
        <taxon>Basidiomycota</taxon>
        <taxon>Agaricomycotina</taxon>
        <taxon>Agaricomycetes</taxon>
        <taxon>Agaricomycetidae</taxon>
        <taxon>Agaricales</taxon>
        <taxon>Marasmiineae</taxon>
        <taxon>Mycenaceae</taxon>
        <taxon>Favolaschia</taxon>
    </lineage>
</organism>
<gene>
    <name evidence="2" type="ORF">R3P38DRAFT_3216045</name>
    <name evidence="1" type="ORF">R3P38DRAFT_3609312</name>
</gene>
<dbReference type="Proteomes" id="UP001362999">
    <property type="component" value="Unassembled WGS sequence"/>
</dbReference>
<dbReference type="EMBL" id="JAWWNJ010000081">
    <property type="protein sequence ID" value="KAK7001758.1"/>
    <property type="molecule type" value="Genomic_DNA"/>
</dbReference>
<comment type="caution">
    <text evidence="1">The sequence shown here is derived from an EMBL/GenBank/DDBJ whole genome shotgun (WGS) entry which is preliminary data.</text>
</comment>
<sequence length="365" mass="40698">MTSTARQLRSTLSSFTAVELLQTALQSATLYEAVLAHLNLCAERRERRELTKAEESEADDLATDLPLRERMALHSSDSPLFRRSLKMAAAGLLGIFGLDFEMVQLLLLAVSVVITGSAVTSLVHGGPDFLPNDLDFFAALGEGYIVVEWMRLAGYTVDREARCYGTTNRIRIIWWMTKPSSALKINIIECTSHNPLDAITTFHSTAVMNAWTGTGIWIAYPALTLSNVTMTSPFLLPLENVGLREHQTAWKVLHKYGSRGFQFQFGEYNVPHICGQDYSCPATLRNTHDAGCLFLPFPKGRLEVCYRPSHITRWSLRGAGCAANSPSLPWVGEIVNATSEEDFHWVKKMKSYAQSDVMPDDVFEL</sequence>
<protein>
    <submittedName>
        <fullName evidence="1">Uncharacterized protein</fullName>
    </submittedName>
</protein>
<accession>A0AAW0A749</accession>
<name>A0AAW0A749_9AGAR</name>